<dbReference type="InterPro" id="IPR045246">
    <property type="entry name" value="Piwi_ago-like"/>
</dbReference>
<dbReference type="Pfam" id="PF02170">
    <property type="entry name" value="PAZ"/>
    <property type="match status" value="1"/>
</dbReference>
<dbReference type="SUPFAM" id="SSF101690">
    <property type="entry name" value="PAZ domain"/>
    <property type="match status" value="1"/>
</dbReference>
<dbReference type="EMBL" id="JABBWG010000010">
    <property type="protein sequence ID" value="KAG1819301.1"/>
    <property type="molecule type" value="Genomic_DNA"/>
</dbReference>
<dbReference type="GO" id="GO:0003723">
    <property type="term" value="F:RNA binding"/>
    <property type="evidence" value="ECO:0007669"/>
    <property type="project" value="InterPro"/>
</dbReference>
<feature type="compositionally biased region" description="Basic and acidic residues" evidence="2">
    <location>
        <begin position="71"/>
        <end position="83"/>
    </location>
</feature>
<gene>
    <name evidence="5" type="ORF">BJ212DRAFT_1345336</name>
</gene>
<dbReference type="RefSeq" id="XP_041194978.1">
    <property type="nucleotide sequence ID" value="XM_041335297.1"/>
</dbReference>
<protein>
    <submittedName>
        <fullName evidence="5">Piwi-domain-containing protein</fullName>
    </submittedName>
</protein>
<dbReference type="InterPro" id="IPR014811">
    <property type="entry name" value="ArgoL1"/>
</dbReference>
<evidence type="ECO:0000256" key="1">
    <source>
        <dbReference type="RuleBase" id="RU361178"/>
    </source>
</evidence>
<evidence type="ECO:0000259" key="4">
    <source>
        <dbReference type="PROSITE" id="PS50822"/>
    </source>
</evidence>
<dbReference type="InterPro" id="IPR032472">
    <property type="entry name" value="ArgoL2"/>
</dbReference>
<dbReference type="SUPFAM" id="SSF53098">
    <property type="entry name" value="Ribonuclease H-like"/>
    <property type="match status" value="1"/>
</dbReference>
<dbReference type="SMART" id="SM01163">
    <property type="entry name" value="DUF1785"/>
    <property type="match status" value="1"/>
</dbReference>
<dbReference type="PANTHER" id="PTHR22891">
    <property type="entry name" value="EUKARYOTIC TRANSLATION INITIATION FACTOR 2C"/>
    <property type="match status" value="1"/>
</dbReference>
<dbReference type="InterPro" id="IPR036397">
    <property type="entry name" value="RNaseH_sf"/>
</dbReference>
<proteinExistence type="inferred from homology"/>
<comment type="similarity">
    <text evidence="1">Belongs to the argonaute family.</text>
</comment>
<feature type="domain" description="PAZ" evidence="3">
    <location>
        <begin position="349"/>
        <end position="448"/>
    </location>
</feature>
<feature type="domain" description="Piwi" evidence="4">
    <location>
        <begin position="634"/>
        <end position="941"/>
    </location>
</feature>
<dbReference type="Gene3D" id="3.30.420.10">
    <property type="entry name" value="Ribonuclease H-like superfamily/Ribonuclease H"/>
    <property type="match status" value="1"/>
</dbReference>
<feature type="compositionally biased region" description="Basic and acidic residues" evidence="2">
    <location>
        <begin position="1"/>
        <end position="16"/>
    </location>
</feature>
<dbReference type="Gene3D" id="2.170.260.10">
    <property type="entry name" value="paz domain"/>
    <property type="match status" value="1"/>
</dbReference>
<dbReference type="InterPro" id="IPR036085">
    <property type="entry name" value="PAZ_dom_sf"/>
</dbReference>
<dbReference type="SMART" id="SM00950">
    <property type="entry name" value="Piwi"/>
    <property type="match status" value="1"/>
</dbReference>
<dbReference type="GeneID" id="64629314"/>
<evidence type="ECO:0000313" key="6">
    <source>
        <dbReference type="Proteomes" id="UP000807769"/>
    </source>
</evidence>
<dbReference type="CDD" id="cd04657">
    <property type="entry name" value="Piwi_ago-like"/>
    <property type="match status" value="1"/>
</dbReference>
<dbReference type="InterPro" id="IPR003100">
    <property type="entry name" value="PAZ_dom"/>
</dbReference>
<organism evidence="5 6">
    <name type="scientific">Suillus subaureus</name>
    <dbReference type="NCBI Taxonomy" id="48587"/>
    <lineage>
        <taxon>Eukaryota</taxon>
        <taxon>Fungi</taxon>
        <taxon>Dikarya</taxon>
        <taxon>Basidiomycota</taxon>
        <taxon>Agaricomycotina</taxon>
        <taxon>Agaricomycetes</taxon>
        <taxon>Agaricomycetidae</taxon>
        <taxon>Boletales</taxon>
        <taxon>Suillineae</taxon>
        <taxon>Suillaceae</taxon>
        <taxon>Suillus</taxon>
    </lineage>
</organism>
<evidence type="ECO:0000313" key="5">
    <source>
        <dbReference type="EMBL" id="KAG1819301.1"/>
    </source>
</evidence>
<dbReference type="Pfam" id="PF16488">
    <property type="entry name" value="ArgoL2"/>
    <property type="match status" value="1"/>
</dbReference>
<dbReference type="Pfam" id="PF02171">
    <property type="entry name" value="Piwi"/>
    <property type="match status" value="1"/>
</dbReference>
<dbReference type="InterPro" id="IPR012337">
    <property type="entry name" value="RNaseH-like_sf"/>
</dbReference>
<dbReference type="Pfam" id="PF08699">
    <property type="entry name" value="ArgoL1"/>
    <property type="match status" value="1"/>
</dbReference>
<reference evidence="5" key="1">
    <citation type="journal article" date="2020" name="New Phytol.">
        <title>Comparative genomics reveals dynamic genome evolution in host specialist ectomycorrhizal fungi.</title>
        <authorList>
            <person name="Lofgren L.A."/>
            <person name="Nguyen N.H."/>
            <person name="Vilgalys R."/>
            <person name="Ruytinx J."/>
            <person name="Liao H.L."/>
            <person name="Branco S."/>
            <person name="Kuo A."/>
            <person name="LaButti K."/>
            <person name="Lipzen A."/>
            <person name="Andreopoulos W."/>
            <person name="Pangilinan J."/>
            <person name="Riley R."/>
            <person name="Hundley H."/>
            <person name="Na H."/>
            <person name="Barry K."/>
            <person name="Grigoriev I.V."/>
            <person name="Stajich J.E."/>
            <person name="Kennedy P.G."/>
        </authorList>
    </citation>
    <scope>NUCLEOTIDE SEQUENCE</scope>
    <source>
        <strain evidence="5">MN1</strain>
    </source>
</reference>
<feature type="region of interest" description="Disordered" evidence="2">
    <location>
        <begin position="1"/>
        <end position="96"/>
    </location>
</feature>
<dbReference type="Pfam" id="PF16486">
    <property type="entry name" value="ArgoN"/>
    <property type="match status" value="1"/>
</dbReference>
<name>A0A9P7JFB1_9AGAM</name>
<dbReference type="InterPro" id="IPR003165">
    <property type="entry name" value="Piwi"/>
</dbReference>
<dbReference type="PROSITE" id="PS50822">
    <property type="entry name" value="PIWI"/>
    <property type="match status" value="1"/>
</dbReference>
<feature type="compositionally biased region" description="Basic and acidic residues" evidence="2">
    <location>
        <begin position="37"/>
        <end position="50"/>
    </location>
</feature>
<dbReference type="SMART" id="SM00949">
    <property type="entry name" value="PAZ"/>
    <property type="match status" value="1"/>
</dbReference>
<sequence length="988" mass="108702">MAYRGDRGRGGFDRGRGGRGSPIPSDRGRNSPSGFRGADRGGRGGFDRGRGGRGSPVPSDRGRNSPSGFRGADRGGRGFDRGRGRGFGAPREQGGVFLENQPATVDARVADDSDKALVARLRNTQLGNDPDSMPLRPDFGTVGVPIKLRTNFFPVRVPKGPLYEYDVAITPAAGTANRRVKRRIFQLAEQTTAWQHSGMRGTVAHDSSAKLISARVLAQPLTIKVPYYDDDQTGPPEKGGKEYTLTIKFIQEINTQDLMSYLNGDNQYRNYNTLPVISALNLILAAHPLRSGIKVGQDRYFFRSAAVPANLGGGLEAWKGFYSSVRPAHRQLMVNVNVCTTAFYSPGNLAVQMMTFNDSSFGARMEAFCRGVRVKTTHLGYRKTVKCLARQNARQYIFPCDELGGRVSVEQYFLRKYKTKLKYPDLPLVDVGGQKKNYLPAEVCEILPDQPFRGKLTDEHTANMITVACQPPNVNGNAIVNNGLKELGFVNPGPTLGSFGVSIGPNMAVVPGRILPRPGLKYANNVSPAVDDRASWNLRNIRFATGARLEKWAVLLIGDRGRDEFQGPQDPALHTVISGFMAMCKNSGIFVSNELPSVVAANLPSPDRNDDPLRKRAITTIRESLTKLRPKPSLVLVMLSNGDKNIYEGLKHLCDVYLDVATVCVHVGKIKKEKGQPQYFANVALKVNMKMGGVNHKLDENTGRWLSSEPTMVVGMDVTHPGPGSARGTPSIAAVVASVDNHFAQYPASLEIQESRKEMITNLKEMMVARLQLFRQRSKVLPKRVLVYRDGVSEGQFNIVRMEELPEIVKAFHTFDQPKKPYRPQLTIVICGKRHHTRFYPTERKDAANDGNPKPGTVVDRGVTAVYDFDFFLQAHGGLQGTTKPTHYYVVHDEIGFGSDSLQGLTNALSYMFARATKAVSLVSPAYYADVACERGRCYLRKLLQGQIGDGTTASGSASTNEQDVMREAQALWRSGVSKSLKDTMFYL</sequence>
<dbReference type="Gene3D" id="3.40.50.2300">
    <property type="match status" value="1"/>
</dbReference>
<dbReference type="InterPro" id="IPR032474">
    <property type="entry name" value="Argonaute_N"/>
</dbReference>
<comment type="caution">
    <text evidence="5">The sequence shown here is derived from an EMBL/GenBank/DDBJ whole genome shotgun (WGS) entry which is preliminary data.</text>
</comment>
<dbReference type="Proteomes" id="UP000807769">
    <property type="component" value="Unassembled WGS sequence"/>
</dbReference>
<dbReference type="OrthoDB" id="10252740at2759"/>
<dbReference type="AlphaFoldDB" id="A0A9P7JFB1"/>
<evidence type="ECO:0000256" key="2">
    <source>
        <dbReference type="SAM" id="MobiDB-lite"/>
    </source>
</evidence>
<dbReference type="PROSITE" id="PS50821">
    <property type="entry name" value="PAZ"/>
    <property type="match status" value="1"/>
</dbReference>
<evidence type="ECO:0000259" key="3">
    <source>
        <dbReference type="PROSITE" id="PS50821"/>
    </source>
</evidence>
<accession>A0A9P7JFB1</accession>
<dbReference type="CDD" id="cd02846">
    <property type="entry name" value="PAZ_argonaute_like"/>
    <property type="match status" value="1"/>
</dbReference>
<keyword evidence="6" id="KW-1185">Reference proteome</keyword>